<organism evidence="1 2">
    <name type="scientific">Pycnococcus provasolii</name>
    <dbReference type="NCBI Taxonomy" id="41880"/>
    <lineage>
        <taxon>Eukaryota</taxon>
        <taxon>Viridiplantae</taxon>
        <taxon>Chlorophyta</taxon>
        <taxon>Pseudoscourfieldiophyceae</taxon>
        <taxon>Pseudoscourfieldiales</taxon>
        <taxon>Pycnococcaceae</taxon>
        <taxon>Pycnococcus</taxon>
    </lineage>
</organism>
<dbReference type="EMBL" id="BNJQ01000011">
    <property type="protein sequence ID" value="GHP05971.1"/>
    <property type="molecule type" value="Genomic_DNA"/>
</dbReference>
<sequence length="130" mass="14074">MGQATPKKLFIDGVYLCLAELRFVVSVAEHALHVGVVVVVGIDSVDSGAYTPIHRILRMGLHLQSSSSSPSRLRLRRGAMSPLARQELVQEEAASASTKVRQAEIHDPLPLNLDHVEASPFASRNALILS</sequence>
<proteinExistence type="predicted"/>
<name>A0A830HK84_9CHLO</name>
<reference evidence="1" key="1">
    <citation type="submission" date="2020-10" db="EMBL/GenBank/DDBJ databases">
        <title>Unveiling of a novel bifunctional photoreceptor, Dualchrome1, isolated from a cosmopolitan green alga.</title>
        <authorList>
            <person name="Suzuki S."/>
            <person name="Kawachi M."/>
        </authorList>
    </citation>
    <scope>NUCLEOTIDE SEQUENCE</scope>
    <source>
        <strain evidence="1">NIES 2893</strain>
    </source>
</reference>
<dbReference type="Proteomes" id="UP000660262">
    <property type="component" value="Unassembled WGS sequence"/>
</dbReference>
<keyword evidence="2" id="KW-1185">Reference proteome</keyword>
<protein>
    <submittedName>
        <fullName evidence="1">Uncharacterized protein</fullName>
    </submittedName>
</protein>
<evidence type="ECO:0000313" key="1">
    <source>
        <dbReference type="EMBL" id="GHP05971.1"/>
    </source>
</evidence>
<comment type="caution">
    <text evidence="1">The sequence shown here is derived from an EMBL/GenBank/DDBJ whole genome shotgun (WGS) entry which is preliminary data.</text>
</comment>
<accession>A0A830HK84</accession>
<gene>
    <name evidence="1" type="ORF">PPROV_000471800</name>
</gene>
<evidence type="ECO:0000313" key="2">
    <source>
        <dbReference type="Proteomes" id="UP000660262"/>
    </source>
</evidence>
<dbReference type="AlphaFoldDB" id="A0A830HK84"/>